<keyword evidence="5" id="KW-1185">Reference proteome</keyword>
<evidence type="ECO:0000256" key="1">
    <source>
        <dbReference type="SAM" id="MobiDB-lite"/>
    </source>
</evidence>
<dbReference type="EMBL" id="JXTB01000538">
    <property type="protein sequence ID" value="PON37203.1"/>
    <property type="molecule type" value="Genomic_DNA"/>
</dbReference>
<evidence type="ECO:0000313" key="5">
    <source>
        <dbReference type="Proteomes" id="UP000237105"/>
    </source>
</evidence>
<protein>
    <submittedName>
        <fullName evidence="4">Endonuclease/exonuclease/phosphatase</fullName>
    </submittedName>
</protein>
<keyword evidence="4" id="KW-0378">Hydrolase</keyword>
<feature type="region of interest" description="Disordered" evidence="1">
    <location>
        <begin position="227"/>
        <end position="252"/>
    </location>
</feature>
<proteinExistence type="predicted"/>
<dbReference type="Pfam" id="PF03372">
    <property type="entry name" value="Exo_endo_phos"/>
    <property type="match status" value="1"/>
</dbReference>
<feature type="signal peptide" evidence="2">
    <location>
        <begin position="1"/>
        <end position="23"/>
    </location>
</feature>
<sequence>MMLKRSIPSLALPLLTFTTTTSSSRIRRRRIIIRYDYIVCCKMSSTPTPTATPTTPRFPKFISLQNTYSSTSIPLRLAAAAADDDDDDDIKRETARDRLRFRLVSYNILAQVYVKSSLFPHSPSSCLRWKARSQALLTLLNNLGADFLCLQEVDEYESFYKPNMDTNGYSSIYLQRSGNKRDGCAIFFKPNSAELILQENIDYNDLLNSIQNGTLLSDDIQNDEQATVNKDATVKSGSTPKDTPQERGDPNDPCVRLKRDCVGIMAAFKLKGSFNHIVIVANTHLYWDPEWADVKLAQAKYLLSRLAQFKTLVTNKFKCASSLIAAGDFNSTPGDKVYQYLISGTTSSPLETIRGLEDVPIPLRSVYDFTVGEPKFTNCTPDFTNTLDYIFFSTSDCIKPVSLLELPESDSSDVAGGLPNSSHPSDHIPIGAEFEISSSV</sequence>
<dbReference type="Gene3D" id="3.60.10.10">
    <property type="entry name" value="Endonuclease/exonuclease/phosphatase"/>
    <property type="match status" value="1"/>
</dbReference>
<feature type="compositionally biased region" description="Polar residues" evidence="1">
    <location>
        <begin position="227"/>
        <end position="242"/>
    </location>
</feature>
<dbReference type="OrthoDB" id="2866996at2759"/>
<dbReference type="PANTHER" id="PTHR12121">
    <property type="entry name" value="CARBON CATABOLITE REPRESSOR PROTEIN 4"/>
    <property type="match status" value="1"/>
</dbReference>
<evidence type="ECO:0000259" key="3">
    <source>
        <dbReference type="Pfam" id="PF03372"/>
    </source>
</evidence>
<feature type="chain" id="PRO_5015139921" evidence="2">
    <location>
        <begin position="24"/>
        <end position="440"/>
    </location>
</feature>
<keyword evidence="4" id="KW-0269">Exonuclease</keyword>
<keyword evidence="4" id="KW-0540">Nuclease</keyword>
<name>A0A2P5AKX7_PARAD</name>
<evidence type="ECO:0000256" key="2">
    <source>
        <dbReference type="SAM" id="SignalP"/>
    </source>
</evidence>
<dbReference type="SUPFAM" id="SSF56219">
    <property type="entry name" value="DNase I-like"/>
    <property type="match status" value="1"/>
</dbReference>
<dbReference type="InterPro" id="IPR005135">
    <property type="entry name" value="Endo/exonuclease/phosphatase"/>
</dbReference>
<dbReference type="GO" id="GO:0004519">
    <property type="term" value="F:endonuclease activity"/>
    <property type="evidence" value="ECO:0007669"/>
    <property type="project" value="UniProtKB-KW"/>
</dbReference>
<dbReference type="InterPro" id="IPR050410">
    <property type="entry name" value="CCR4/nocturin_mRNA_transcr"/>
</dbReference>
<organism evidence="4 5">
    <name type="scientific">Parasponia andersonii</name>
    <name type="common">Sponia andersonii</name>
    <dbReference type="NCBI Taxonomy" id="3476"/>
    <lineage>
        <taxon>Eukaryota</taxon>
        <taxon>Viridiplantae</taxon>
        <taxon>Streptophyta</taxon>
        <taxon>Embryophyta</taxon>
        <taxon>Tracheophyta</taxon>
        <taxon>Spermatophyta</taxon>
        <taxon>Magnoliopsida</taxon>
        <taxon>eudicotyledons</taxon>
        <taxon>Gunneridae</taxon>
        <taxon>Pentapetalae</taxon>
        <taxon>rosids</taxon>
        <taxon>fabids</taxon>
        <taxon>Rosales</taxon>
        <taxon>Cannabaceae</taxon>
        <taxon>Parasponia</taxon>
    </lineage>
</organism>
<accession>A0A2P5AKX7</accession>
<comment type="caution">
    <text evidence="4">The sequence shown here is derived from an EMBL/GenBank/DDBJ whole genome shotgun (WGS) entry which is preliminary data.</text>
</comment>
<keyword evidence="4" id="KW-0255">Endonuclease</keyword>
<dbReference type="GO" id="GO:0000175">
    <property type="term" value="F:3'-5'-RNA exonuclease activity"/>
    <property type="evidence" value="ECO:0007669"/>
    <property type="project" value="TreeGrafter"/>
</dbReference>
<gene>
    <name evidence="4" type="ORF">PanWU01x14_321810</name>
</gene>
<keyword evidence="2" id="KW-0732">Signal</keyword>
<dbReference type="Proteomes" id="UP000237105">
    <property type="component" value="Unassembled WGS sequence"/>
</dbReference>
<evidence type="ECO:0000313" key="4">
    <source>
        <dbReference type="EMBL" id="PON37203.1"/>
    </source>
</evidence>
<dbReference type="PANTHER" id="PTHR12121:SF68">
    <property type="entry name" value="CARBON CATABOLITE REPRESSOR PROTEIN 4 HOMOLOG 4-RELATED"/>
    <property type="match status" value="1"/>
</dbReference>
<reference evidence="5" key="1">
    <citation type="submission" date="2016-06" db="EMBL/GenBank/DDBJ databases">
        <title>Parallel loss of symbiosis genes in relatives of nitrogen-fixing non-legume Parasponia.</title>
        <authorList>
            <person name="Van Velzen R."/>
            <person name="Holmer R."/>
            <person name="Bu F."/>
            <person name="Rutten L."/>
            <person name="Van Zeijl A."/>
            <person name="Liu W."/>
            <person name="Santuari L."/>
            <person name="Cao Q."/>
            <person name="Sharma T."/>
            <person name="Shen D."/>
            <person name="Roswanjaya Y."/>
            <person name="Wardhani T."/>
            <person name="Kalhor M.S."/>
            <person name="Jansen J."/>
            <person name="Van den Hoogen J."/>
            <person name="Gungor B."/>
            <person name="Hartog M."/>
            <person name="Hontelez J."/>
            <person name="Verver J."/>
            <person name="Yang W.-C."/>
            <person name="Schijlen E."/>
            <person name="Repin R."/>
            <person name="Schilthuizen M."/>
            <person name="Schranz E."/>
            <person name="Heidstra R."/>
            <person name="Miyata K."/>
            <person name="Fedorova E."/>
            <person name="Kohlen W."/>
            <person name="Bisseling T."/>
            <person name="Smit S."/>
            <person name="Geurts R."/>
        </authorList>
    </citation>
    <scope>NUCLEOTIDE SEQUENCE [LARGE SCALE GENOMIC DNA]</scope>
    <source>
        <strain evidence="5">cv. WU1-14</strain>
    </source>
</reference>
<dbReference type="AlphaFoldDB" id="A0A2P5AKX7"/>
<dbReference type="STRING" id="3476.A0A2P5AKX7"/>
<feature type="domain" description="Endonuclease/exonuclease/phosphatase" evidence="3">
    <location>
        <begin position="105"/>
        <end position="427"/>
    </location>
</feature>
<dbReference type="InterPro" id="IPR036691">
    <property type="entry name" value="Endo/exonu/phosph_ase_sf"/>
</dbReference>
<feature type="compositionally biased region" description="Basic and acidic residues" evidence="1">
    <location>
        <begin position="243"/>
        <end position="252"/>
    </location>
</feature>